<proteinExistence type="inferred from homology"/>
<dbReference type="InterPro" id="IPR005145">
    <property type="entry name" value="Sua5_C"/>
</dbReference>
<dbReference type="EMBL" id="BAABGA010000082">
    <property type="protein sequence ID" value="GAA4466586.1"/>
    <property type="molecule type" value="Genomic_DNA"/>
</dbReference>
<evidence type="ECO:0000256" key="2">
    <source>
        <dbReference type="ARBA" id="ARBA00007663"/>
    </source>
</evidence>
<dbReference type="PANTHER" id="PTHR17490">
    <property type="entry name" value="SUA5"/>
    <property type="match status" value="1"/>
</dbReference>
<evidence type="ECO:0000256" key="6">
    <source>
        <dbReference type="ARBA" id="ARBA00022679"/>
    </source>
</evidence>
<dbReference type="Gene3D" id="3.90.870.10">
    <property type="entry name" value="DHBP synthase"/>
    <property type="match status" value="1"/>
</dbReference>
<evidence type="ECO:0000256" key="7">
    <source>
        <dbReference type="ARBA" id="ARBA00022694"/>
    </source>
</evidence>
<dbReference type="Pfam" id="PF03481">
    <property type="entry name" value="Sua5_C"/>
    <property type="match status" value="1"/>
</dbReference>
<dbReference type="NCBIfam" id="TIGR00057">
    <property type="entry name" value="L-threonylcarbamoyladenylate synthase"/>
    <property type="match status" value="1"/>
</dbReference>
<dbReference type="InterPro" id="IPR010923">
    <property type="entry name" value="T(6)A37_SUA5"/>
</dbReference>
<evidence type="ECO:0000256" key="5">
    <source>
        <dbReference type="ARBA" id="ARBA00022490"/>
    </source>
</evidence>
<keyword evidence="6 13" id="KW-0808">Transferase</keyword>
<comment type="catalytic activity">
    <reaction evidence="12 13">
        <text>L-threonine + hydrogencarbonate + ATP = L-threonylcarbamoyladenylate + diphosphate + H2O</text>
        <dbReference type="Rhea" id="RHEA:36407"/>
        <dbReference type="ChEBI" id="CHEBI:15377"/>
        <dbReference type="ChEBI" id="CHEBI:17544"/>
        <dbReference type="ChEBI" id="CHEBI:30616"/>
        <dbReference type="ChEBI" id="CHEBI:33019"/>
        <dbReference type="ChEBI" id="CHEBI:57926"/>
        <dbReference type="ChEBI" id="CHEBI:73682"/>
        <dbReference type="EC" id="2.7.7.87"/>
    </reaction>
</comment>
<comment type="caution">
    <text evidence="15">The sequence shown here is derived from an EMBL/GenBank/DDBJ whole genome shotgun (WGS) entry which is preliminary data.</text>
</comment>
<evidence type="ECO:0000256" key="13">
    <source>
        <dbReference type="PIRNR" id="PIRNR004930"/>
    </source>
</evidence>
<comment type="function">
    <text evidence="13">Required for the formation of a threonylcarbamoyl group on adenosine at position 37 (t(6)A37) in tRNAs that read codons beginning with adenine.</text>
</comment>
<feature type="domain" description="YrdC-like" evidence="14">
    <location>
        <begin position="37"/>
        <end position="232"/>
    </location>
</feature>
<gene>
    <name evidence="15" type="ORF">GCM10023156_55570</name>
</gene>
<accession>A0ABP8NJT3</accession>
<keyword evidence="9 13" id="KW-0547">Nucleotide-binding</keyword>
<comment type="subcellular location">
    <subcellularLocation>
        <location evidence="1 13">Cytoplasm</location>
    </subcellularLocation>
</comment>
<dbReference type="PROSITE" id="PS51163">
    <property type="entry name" value="YRDC"/>
    <property type="match status" value="1"/>
</dbReference>
<reference evidence="16" key="1">
    <citation type="journal article" date="2019" name="Int. J. Syst. Evol. Microbiol.">
        <title>The Global Catalogue of Microorganisms (GCM) 10K type strain sequencing project: providing services to taxonomists for standard genome sequencing and annotation.</title>
        <authorList>
            <consortium name="The Broad Institute Genomics Platform"/>
            <consortium name="The Broad Institute Genome Sequencing Center for Infectious Disease"/>
            <person name="Wu L."/>
            <person name="Ma J."/>
        </authorList>
    </citation>
    <scope>NUCLEOTIDE SEQUENCE [LARGE SCALE GENOMIC DNA]</scope>
    <source>
        <strain evidence="16">JCM 17759</strain>
    </source>
</reference>
<sequence>MAIPRIIKSFTEILKRLPRYLGFHPFGLMTLIQPPADEVLDRAAALLAAGKLIAIPTETVYGLAANAWDRDAVAKIFAAKQRPATNPLIVHIAAIDQMDRAVMMPLAPELQRQLDCVVDLWPGPLTVVLPRSNRISDVVTAGRDTVAVRIPSHPVALRLLRRCPFPIAAPSANRSNYVSPTMAEHCDGAMDQPGIHQFIEMVIDGGDCDFGVESTIVALRPEGPRLLRPGGVAAETLAERFGITVPQLTGEQLPGLHLTGTPLTDAVAESAAEAGVTADGTAAMLAPGMMKEHYSPTTPLMLYDTARPMSLPARAGRIAFKPLSVQEAACYAAVETLSDSGDLHEVAKGLFAALRRLDHAELDLIVIDCCEPVGIGMAIMDRIHRAAATHSK</sequence>
<dbReference type="InterPro" id="IPR006070">
    <property type="entry name" value="Sua5-like_dom"/>
</dbReference>
<evidence type="ECO:0000256" key="8">
    <source>
        <dbReference type="ARBA" id="ARBA00022695"/>
    </source>
</evidence>
<keyword evidence="10 13" id="KW-0067">ATP-binding</keyword>
<dbReference type="InterPro" id="IPR017945">
    <property type="entry name" value="DHBP_synth_RibB-like_a/b_dom"/>
</dbReference>
<keyword evidence="5 13" id="KW-0963">Cytoplasm</keyword>
<evidence type="ECO:0000256" key="10">
    <source>
        <dbReference type="ARBA" id="ARBA00022840"/>
    </source>
</evidence>
<dbReference type="EC" id="2.7.7.87" evidence="3 13"/>
<evidence type="ECO:0000259" key="14">
    <source>
        <dbReference type="PROSITE" id="PS51163"/>
    </source>
</evidence>
<keyword evidence="8 13" id="KW-0548">Nucleotidyltransferase</keyword>
<dbReference type="InterPro" id="IPR038385">
    <property type="entry name" value="Sua5/YwlC_C"/>
</dbReference>
<evidence type="ECO:0000313" key="16">
    <source>
        <dbReference type="Proteomes" id="UP001500840"/>
    </source>
</evidence>
<dbReference type="SUPFAM" id="SSF55821">
    <property type="entry name" value="YrdC/RibB"/>
    <property type="match status" value="1"/>
</dbReference>
<evidence type="ECO:0000256" key="1">
    <source>
        <dbReference type="ARBA" id="ARBA00004496"/>
    </source>
</evidence>
<evidence type="ECO:0000256" key="12">
    <source>
        <dbReference type="ARBA" id="ARBA00048366"/>
    </source>
</evidence>
<evidence type="ECO:0000313" key="15">
    <source>
        <dbReference type="EMBL" id="GAA4466586.1"/>
    </source>
</evidence>
<keyword evidence="16" id="KW-1185">Reference proteome</keyword>
<evidence type="ECO:0000256" key="3">
    <source>
        <dbReference type="ARBA" id="ARBA00012584"/>
    </source>
</evidence>
<dbReference type="PANTHER" id="PTHR17490:SF16">
    <property type="entry name" value="THREONYLCARBAMOYL-AMP SYNTHASE"/>
    <property type="match status" value="1"/>
</dbReference>
<dbReference type="Gene3D" id="3.40.50.11030">
    <property type="entry name" value="Threonylcarbamoyl-AMP synthase, C-terminal domain"/>
    <property type="match status" value="1"/>
</dbReference>
<organism evidence="15 16">
    <name type="scientific">Novipirellula rosea</name>
    <dbReference type="NCBI Taxonomy" id="1031540"/>
    <lineage>
        <taxon>Bacteria</taxon>
        <taxon>Pseudomonadati</taxon>
        <taxon>Planctomycetota</taxon>
        <taxon>Planctomycetia</taxon>
        <taxon>Pirellulales</taxon>
        <taxon>Pirellulaceae</taxon>
        <taxon>Novipirellula</taxon>
    </lineage>
</organism>
<name>A0ABP8NJT3_9BACT</name>
<evidence type="ECO:0000256" key="4">
    <source>
        <dbReference type="ARBA" id="ARBA00015492"/>
    </source>
</evidence>
<keyword evidence="7 13" id="KW-0819">tRNA processing</keyword>
<evidence type="ECO:0000256" key="9">
    <source>
        <dbReference type="ARBA" id="ARBA00022741"/>
    </source>
</evidence>
<protein>
    <recommendedName>
        <fullName evidence="4 13">Threonylcarbamoyl-AMP synthase</fullName>
        <shortName evidence="13">TC-AMP synthase</shortName>
        <ecNumber evidence="3 13">2.7.7.87</ecNumber>
    </recommendedName>
    <alternativeName>
        <fullName evidence="11 13">L-threonylcarbamoyladenylate synthase</fullName>
    </alternativeName>
</protein>
<dbReference type="Proteomes" id="UP001500840">
    <property type="component" value="Unassembled WGS sequence"/>
</dbReference>
<dbReference type="Pfam" id="PF01300">
    <property type="entry name" value="Sua5_yciO_yrdC"/>
    <property type="match status" value="1"/>
</dbReference>
<dbReference type="InterPro" id="IPR050156">
    <property type="entry name" value="TC-AMP_synthase_SUA5"/>
</dbReference>
<comment type="similarity">
    <text evidence="2 13">Belongs to the SUA5 family.</text>
</comment>
<evidence type="ECO:0000256" key="11">
    <source>
        <dbReference type="ARBA" id="ARBA00029774"/>
    </source>
</evidence>
<dbReference type="PIRSF" id="PIRSF004930">
    <property type="entry name" value="Tln_factor_SUA5"/>
    <property type="match status" value="1"/>
</dbReference>